<name>A0ABW3IXS9_9RHOB</name>
<reference evidence="6" key="1">
    <citation type="journal article" date="2019" name="Int. J. Syst. Evol. Microbiol.">
        <title>The Global Catalogue of Microorganisms (GCM) 10K type strain sequencing project: providing services to taxonomists for standard genome sequencing and annotation.</title>
        <authorList>
            <consortium name="The Broad Institute Genomics Platform"/>
            <consortium name="The Broad Institute Genome Sequencing Center for Infectious Disease"/>
            <person name="Wu L."/>
            <person name="Ma J."/>
        </authorList>
    </citation>
    <scope>NUCLEOTIDE SEQUENCE [LARGE SCALE GENOMIC DNA]</scope>
    <source>
        <strain evidence="6">CCUG 60524</strain>
    </source>
</reference>
<keyword evidence="1" id="KW-0805">Transcription regulation</keyword>
<evidence type="ECO:0000259" key="4">
    <source>
        <dbReference type="Pfam" id="PF13377"/>
    </source>
</evidence>
<keyword evidence="2" id="KW-0238">DNA-binding</keyword>
<evidence type="ECO:0000313" key="6">
    <source>
        <dbReference type="Proteomes" id="UP001597108"/>
    </source>
</evidence>
<dbReference type="Proteomes" id="UP001597108">
    <property type="component" value="Unassembled WGS sequence"/>
</dbReference>
<protein>
    <submittedName>
        <fullName evidence="5">Substrate-binding domain-containing protein</fullName>
    </submittedName>
</protein>
<evidence type="ECO:0000313" key="5">
    <source>
        <dbReference type="EMBL" id="MFD0982615.1"/>
    </source>
</evidence>
<dbReference type="EMBL" id="JBHTJT010000060">
    <property type="protein sequence ID" value="MFD0982615.1"/>
    <property type="molecule type" value="Genomic_DNA"/>
</dbReference>
<dbReference type="SUPFAM" id="SSF53822">
    <property type="entry name" value="Periplasmic binding protein-like I"/>
    <property type="match status" value="1"/>
</dbReference>
<sequence>MPDAFFCLSDVIALGALFELARQGISVPDDVSVVGFDDQPWTSHASPALTTVRVPVLEMGEAAALALVRNLEEGRPVEPLKLDGAIVLRGSTAKRS</sequence>
<dbReference type="InterPro" id="IPR028082">
    <property type="entry name" value="Peripla_BP_I"/>
</dbReference>
<dbReference type="Pfam" id="PF13377">
    <property type="entry name" value="Peripla_BP_3"/>
    <property type="match status" value="1"/>
</dbReference>
<dbReference type="PANTHER" id="PTHR30146">
    <property type="entry name" value="LACI-RELATED TRANSCRIPTIONAL REPRESSOR"/>
    <property type="match status" value="1"/>
</dbReference>
<evidence type="ECO:0000256" key="1">
    <source>
        <dbReference type="ARBA" id="ARBA00023015"/>
    </source>
</evidence>
<dbReference type="InterPro" id="IPR046335">
    <property type="entry name" value="LacI/GalR-like_sensor"/>
</dbReference>
<accession>A0ABW3IXS9</accession>
<dbReference type="PANTHER" id="PTHR30146:SF109">
    <property type="entry name" value="HTH-TYPE TRANSCRIPTIONAL REGULATOR GALS"/>
    <property type="match status" value="1"/>
</dbReference>
<keyword evidence="3" id="KW-0804">Transcription</keyword>
<gene>
    <name evidence="5" type="ORF">ACFQ2S_23560</name>
</gene>
<keyword evidence="6" id="KW-1185">Reference proteome</keyword>
<comment type="caution">
    <text evidence="5">The sequence shown here is derived from an EMBL/GenBank/DDBJ whole genome shotgun (WGS) entry which is preliminary data.</text>
</comment>
<evidence type="ECO:0000256" key="3">
    <source>
        <dbReference type="ARBA" id="ARBA00023163"/>
    </source>
</evidence>
<organism evidence="5 6">
    <name type="scientific">Tropicimonas aquimaris</name>
    <dbReference type="NCBI Taxonomy" id="914152"/>
    <lineage>
        <taxon>Bacteria</taxon>
        <taxon>Pseudomonadati</taxon>
        <taxon>Pseudomonadota</taxon>
        <taxon>Alphaproteobacteria</taxon>
        <taxon>Rhodobacterales</taxon>
        <taxon>Roseobacteraceae</taxon>
        <taxon>Tropicimonas</taxon>
    </lineage>
</organism>
<dbReference type="Gene3D" id="3.40.50.2300">
    <property type="match status" value="2"/>
</dbReference>
<proteinExistence type="predicted"/>
<feature type="domain" description="Transcriptional regulator LacI/GalR-like sensor" evidence="4">
    <location>
        <begin position="1"/>
        <end position="92"/>
    </location>
</feature>
<dbReference type="RefSeq" id="WP_386078833.1">
    <property type="nucleotide sequence ID" value="NZ_JBHTJT010000060.1"/>
</dbReference>
<evidence type="ECO:0000256" key="2">
    <source>
        <dbReference type="ARBA" id="ARBA00023125"/>
    </source>
</evidence>